<dbReference type="PANTHER" id="PTHR24305">
    <property type="entry name" value="CYTOCHROME P450"/>
    <property type="match status" value="1"/>
</dbReference>
<evidence type="ECO:0000256" key="1">
    <source>
        <dbReference type="ARBA" id="ARBA00001971"/>
    </source>
</evidence>
<keyword evidence="9" id="KW-0472">Membrane</keyword>
<evidence type="ECO:0000256" key="9">
    <source>
        <dbReference type="SAM" id="Phobius"/>
    </source>
</evidence>
<keyword evidence="7" id="KW-0503">Monooxygenase</keyword>
<protein>
    <submittedName>
        <fullName evidence="10">Cytochrome P450</fullName>
    </submittedName>
</protein>
<comment type="similarity">
    <text evidence="3">Belongs to the cytochrome P450 family.</text>
</comment>
<sequence length="546" mass="61749">MGAALSQSTLLGFALGILSHRLLFIRGEWERHVVPIFYAVLSLPFLLFPVQLASGGRPVLGSIAATVAWIASYYAGLFASMLTYRAFFHPLRSYPGPFLARLSSFWSLWHQIPGFKWYEQVQDLHRRYGDFVRIRPRELSINHPDAVQAIHGPRSVCTKSPYYDLYYPHRSLQLTRDKPLHAQRRRVWDRGLGERALREYEPRVLKHCTGLCSELLAQAGSATDVTPWFNHWALDVIGDIGFGQSFNMVKSEGASQPMLKEIAEVKSVQAVIGTVPWLYSLALVFPMVRKERDKWFRWCKQQLSTRRERKGDFSDIFAHLVDEESRRANDPDVAENSLVYDVELATLAGSDTVSATLGNAIYLLATHPKDLAVLQAEIDALFATVSDFDHKQLVGQPMLEGVINEALRLFPVVPSGFPRLTPPEGMVIAGQWVPGDTVVSTPTYTIFRDPRCFASPNEFLPQRWSSEPELVHRKDAFVPFSTGVYSCVGKQLAMMELRLMIALVVKQFNIQLADDRVHHAFLEEPGHMDFVTVEMPPLRLILTSRG</sequence>
<evidence type="ECO:0000313" key="10">
    <source>
        <dbReference type="EMBL" id="TFK55315.1"/>
    </source>
</evidence>
<dbReference type="InterPro" id="IPR036396">
    <property type="entry name" value="Cyt_P450_sf"/>
</dbReference>
<dbReference type="Pfam" id="PF00067">
    <property type="entry name" value="p450"/>
    <property type="match status" value="1"/>
</dbReference>
<gene>
    <name evidence="10" type="ORF">OE88DRAFT_1622847</name>
</gene>
<comment type="pathway">
    <text evidence="2">Secondary metabolite biosynthesis.</text>
</comment>
<dbReference type="GO" id="GO:0016705">
    <property type="term" value="F:oxidoreductase activity, acting on paired donors, with incorporation or reduction of molecular oxygen"/>
    <property type="evidence" value="ECO:0007669"/>
    <property type="project" value="InterPro"/>
</dbReference>
<dbReference type="OrthoDB" id="6692864at2759"/>
<dbReference type="InterPro" id="IPR050121">
    <property type="entry name" value="Cytochrome_P450_monoxygenase"/>
</dbReference>
<evidence type="ECO:0000256" key="6">
    <source>
        <dbReference type="ARBA" id="ARBA00023004"/>
    </source>
</evidence>
<evidence type="ECO:0000313" key="11">
    <source>
        <dbReference type="Proteomes" id="UP000305948"/>
    </source>
</evidence>
<keyword evidence="8" id="KW-0349">Heme</keyword>
<comment type="cofactor">
    <cofactor evidence="1 8">
        <name>heme</name>
        <dbReference type="ChEBI" id="CHEBI:30413"/>
    </cofactor>
</comment>
<feature type="binding site" description="axial binding residue" evidence="8">
    <location>
        <position position="487"/>
    </location>
    <ligand>
        <name>heme</name>
        <dbReference type="ChEBI" id="CHEBI:30413"/>
    </ligand>
    <ligandPart>
        <name>Fe</name>
        <dbReference type="ChEBI" id="CHEBI:18248"/>
    </ligandPart>
</feature>
<evidence type="ECO:0000256" key="2">
    <source>
        <dbReference type="ARBA" id="ARBA00005179"/>
    </source>
</evidence>
<keyword evidence="9" id="KW-0812">Transmembrane</keyword>
<evidence type="ECO:0000256" key="4">
    <source>
        <dbReference type="ARBA" id="ARBA00022723"/>
    </source>
</evidence>
<dbReference type="CDD" id="cd11061">
    <property type="entry name" value="CYP67-like"/>
    <property type="match status" value="1"/>
</dbReference>
<dbReference type="Proteomes" id="UP000305948">
    <property type="component" value="Unassembled WGS sequence"/>
</dbReference>
<dbReference type="InterPro" id="IPR001128">
    <property type="entry name" value="Cyt_P450"/>
</dbReference>
<feature type="transmembrane region" description="Helical" evidence="9">
    <location>
        <begin position="59"/>
        <end position="84"/>
    </location>
</feature>
<name>A0A5C3NEB2_9AGAM</name>
<keyword evidence="11" id="KW-1185">Reference proteome</keyword>
<evidence type="ECO:0000256" key="5">
    <source>
        <dbReference type="ARBA" id="ARBA00023002"/>
    </source>
</evidence>
<evidence type="ECO:0000256" key="3">
    <source>
        <dbReference type="ARBA" id="ARBA00010617"/>
    </source>
</evidence>
<dbReference type="PRINTS" id="PR00385">
    <property type="entry name" value="P450"/>
</dbReference>
<keyword evidence="4 8" id="KW-0479">Metal-binding</keyword>
<dbReference type="GO" id="GO:0020037">
    <property type="term" value="F:heme binding"/>
    <property type="evidence" value="ECO:0007669"/>
    <property type="project" value="InterPro"/>
</dbReference>
<dbReference type="GO" id="GO:0005506">
    <property type="term" value="F:iron ion binding"/>
    <property type="evidence" value="ECO:0007669"/>
    <property type="project" value="InterPro"/>
</dbReference>
<feature type="transmembrane region" description="Helical" evidence="9">
    <location>
        <begin position="36"/>
        <end position="53"/>
    </location>
</feature>
<dbReference type="Gene3D" id="1.10.630.10">
    <property type="entry name" value="Cytochrome P450"/>
    <property type="match status" value="1"/>
</dbReference>
<keyword evidence="9" id="KW-1133">Transmembrane helix</keyword>
<proteinExistence type="inferred from homology"/>
<evidence type="ECO:0000256" key="8">
    <source>
        <dbReference type="PIRSR" id="PIRSR602401-1"/>
    </source>
</evidence>
<dbReference type="PANTHER" id="PTHR24305:SF187">
    <property type="entry name" value="P450, PUTATIVE (EUROFUNG)-RELATED"/>
    <property type="match status" value="1"/>
</dbReference>
<dbReference type="InterPro" id="IPR002401">
    <property type="entry name" value="Cyt_P450_E_grp-I"/>
</dbReference>
<organism evidence="10 11">
    <name type="scientific">Heliocybe sulcata</name>
    <dbReference type="NCBI Taxonomy" id="5364"/>
    <lineage>
        <taxon>Eukaryota</taxon>
        <taxon>Fungi</taxon>
        <taxon>Dikarya</taxon>
        <taxon>Basidiomycota</taxon>
        <taxon>Agaricomycotina</taxon>
        <taxon>Agaricomycetes</taxon>
        <taxon>Gloeophyllales</taxon>
        <taxon>Gloeophyllaceae</taxon>
        <taxon>Heliocybe</taxon>
    </lineage>
</organism>
<keyword evidence="5" id="KW-0560">Oxidoreductase</keyword>
<dbReference type="STRING" id="5364.A0A5C3NEB2"/>
<dbReference type="AlphaFoldDB" id="A0A5C3NEB2"/>
<dbReference type="EMBL" id="ML213505">
    <property type="protein sequence ID" value="TFK55315.1"/>
    <property type="molecule type" value="Genomic_DNA"/>
</dbReference>
<keyword evidence="6 8" id="KW-0408">Iron</keyword>
<reference evidence="10 11" key="1">
    <citation type="journal article" date="2019" name="Nat. Ecol. Evol.">
        <title>Megaphylogeny resolves global patterns of mushroom evolution.</title>
        <authorList>
            <person name="Varga T."/>
            <person name="Krizsan K."/>
            <person name="Foldi C."/>
            <person name="Dima B."/>
            <person name="Sanchez-Garcia M."/>
            <person name="Sanchez-Ramirez S."/>
            <person name="Szollosi G.J."/>
            <person name="Szarkandi J.G."/>
            <person name="Papp V."/>
            <person name="Albert L."/>
            <person name="Andreopoulos W."/>
            <person name="Angelini C."/>
            <person name="Antonin V."/>
            <person name="Barry K.W."/>
            <person name="Bougher N.L."/>
            <person name="Buchanan P."/>
            <person name="Buyck B."/>
            <person name="Bense V."/>
            <person name="Catcheside P."/>
            <person name="Chovatia M."/>
            <person name="Cooper J."/>
            <person name="Damon W."/>
            <person name="Desjardin D."/>
            <person name="Finy P."/>
            <person name="Geml J."/>
            <person name="Haridas S."/>
            <person name="Hughes K."/>
            <person name="Justo A."/>
            <person name="Karasinski D."/>
            <person name="Kautmanova I."/>
            <person name="Kiss B."/>
            <person name="Kocsube S."/>
            <person name="Kotiranta H."/>
            <person name="LaButti K.M."/>
            <person name="Lechner B.E."/>
            <person name="Liimatainen K."/>
            <person name="Lipzen A."/>
            <person name="Lukacs Z."/>
            <person name="Mihaltcheva S."/>
            <person name="Morgado L.N."/>
            <person name="Niskanen T."/>
            <person name="Noordeloos M.E."/>
            <person name="Ohm R.A."/>
            <person name="Ortiz-Santana B."/>
            <person name="Ovrebo C."/>
            <person name="Racz N."/>
            <person name="Riley R."/>
            <person name="Savchenko A."/>
            <person name="Shiryaev A."/>
            <person name="Soop K."/>
            <person name="Spirin V."/>
            <person name="Szebenyi C."/>
            <person name="Tomsovsky M."/>
            <person name="Tulloss R.E."/>
            <person name="Uehling J."/>
            <person name="Grigoriev I.V."/>
            <person name="Vagvolgyi C."/>
            <person name="Papp T."/>
            <person name="Martin F.M."/>
            <person name="Miettinen O."/>
            <person name="Hibbett D.S."/>
            <person name="Nagy L.G."/>
        </authorList>
    </citation>
    <scope>NUCLEOTIDE SEQUENCE [LARGE SCALE GENOMIC DNA]</scope>
    <source>
        <strain evidence="10 11">OMC1185</strain>
    </source>
</reference>
<dbReference type="PRINTS" id="PR00463">
    <property type="entry name" value="EP450I"/>
</dbReference>
<accession>A0A5C3NEB2</accession>
<dbReference type="SUPFAM" id="SSF48264">
    <property type="entry name" value="Cytochrome P450"/>
    <property type="match status" value="1"/>
</dbReference>
<dbReference type="GO" id="GO:0004497">
    <property type="term" value="F:monooxygenase activity"/>
    <property type="evidence" value="ECO:0007669"/>
    <property type="project" value="UniProtKB-KW"/>
</dbReference>
<evidence type="ECO:0000256" key="7">
    <source>
        <dbReference type="ARBA" id="ARBA00023033"/>
    </source>
</evidence>